<dbReference type="EMBL" id="JACHIP010000005">
    <property type="protein sequence ID" value="MBB5059101.1"/>
    <property type="molecule type" value="Genomic_DNA"/>
</dbReference>
<keyword evidence="2" id="KW-1185">Reference proteome</keyword>
<protein>
    <submittedName>
        <fullName evidence="1">Uncharacterized protein</fullName>
    </submittedName>
</protein>
<comment type="caution">
    <text evidence="1">The sequence shown here is derived from an EMBL/GenBank/DDBJ whole genome shotgun (WGS) entry which is preliminary data.</text>
</comment>
<dbReference type="Proteomes" id="UP000540989">
    <property type="component" value="Unassembled WGS sequence"/>
</dbReference>
<proteinExistence type="predicted"/>
<accession>A0A7W8E506</accession>
<organism evidence="1 2">
    <name type="scientific">Granulicella aggregans</name>
    <dbReference type="NCBI Taxonomy" id="474949"/>
    <lineage>
        <taxon>Bacteria</taxon>
        <taxon>Pseudomonadati</taxon>
        <taxon>Acidobacteriota</taxon>
        <taxon>Terriglobia</taxon>
        <taxon>Terriglobales</taxon>
        <taxon>Acidobacteriaceae</taxon>
        <taxon>Granulicella</taxon>
    </lineage>
</organism>
<evidence type="ECO:0000313" key="2">
    <source>
        <dbReference type="Proteomes" id="UP000540989"/>
    </source>
</evidence>
<reference evidence="1 2" key="1">
    <citation type="submission" date="2020-08" db="EMBL/GenBank/DDBJ databases">
        <title>Genomic Encyclopedia of Type Strains, Phase IV (KMG-V): Genome sequencing to study the core and pangenomes of soil and plant-associated prokaryotes.</title>
        <authorList>
            <person name="Whitman W."/>
        </authorList>
    </citation>
    <scope>NUCLEOTIDE SEQUENCE [LARGE SCALE GENOMIC DNA]</scope>
    <source>
        <strain evidence="1 2">M8UP14</strain>
    </source>
</reference>
<dbReference type="AlphaFoldDB" id="A0A7W8E506"/>
<gene>
    <name evidence="1" type="ORF">HDF16_003824</name>
</gene>
<sequence length="70" mass="7797">MAIHTTLFTHRENPDGSWDSICMTCLQTVASHPNVRDESELSTTDIVHICKKGIIFQRISDKGRKIAGKG</sequence>
<evidence type="ECO:0000313" key="1">
    <source>
        <dbReference type="EMBL" id="MBB5059101.1"/>
    </source>
</evidence>
<name>A0A7W8E506_9BACT</name>